<feature type="transmembrane region" description="Helical" evidence="1">
    <location>
        <begin position="53"/>
        <end position="73"/>
    </location>
</feature>
<name>A0AAD4DHD7_9FUNG</name>
<feature type="transmembrane region" description="Helical" evidence="1">
    <location>
        <begin position="116"/>
        <end position="137"/>
    </location>
</feature>
<organism evidence="2 3">
    <name type="scientific">Linnemannia exigua</name>
    <dbReference type="NCBI Taxonomy" id="604196"/>
    <lineage>
        <taxon>Eukaryota</taxon>
        <taxon>Fungi</taxon>
        <taxon>Fungi incertae sedis</taxon>
        <taxon>Mucoromycota</taxon>
        <taxon>Mortierellomycotina</taxon>
        <taxon>Mortierellomycetes</taxon>
        <taxon>Mortierellales</taxon>
        <taxon>Mortierellaceae</taxon>
        <taxon>Linnemannia</taxon>
    </lineage>
</organism>
<dbReference type="EMBL" id="JAAAIL010000356">
    <property type="protein sequence ID" value="KAG0276590.1"/>
    <property type="molecule type" value="Genomic_DNA"/>
</dbReference>
<comment type="caution">
    <text evidence="2">The sequence shown here is derived from an EMBL/GenBank/DDBJ whole genome shotgun (WGS) entry which is preliminary data.</text>
</comment>
<keyword evidence="1" id="KW-1133">Transmembrane helix</keyword>
<evidence type="ECO:0000313" key="2">
    <source>
        <dbReference type="EMBL" id="KAG0276590.1"/>
    </source>
</evidence>
<dbReference type="Proteomes" id="UP001194580">
    <property type="component" value="Unassembled WGS sequence"/>
</dbReference>
<reference evidence="2" key="1">
    <citation type="journal article" date="2020" name="Fungal Divers.">
        <title>Resolving the Mortierellaceae phylogeny through synthesis of multi-gene phylogenetics and phylogenomics.</title>
        <authorList>
            <person name="Vandepol N."/>
            <person name="Liber J."/>
            <person name="Desiro A."/>
            <person name="Na H."/>
            <person name="Kennedy M."/>
            <person name="Barry K."/>
            <person name="Grigoriev I.V."/>
            <person name="Miller A.N."/>
            <person name="O'Donnell K."/>
            <person name="Stajich J.E."/>
            <person name="Bonito G."/>
        </authorList>
    </citation>
    <scope>NUCLEOTIDE SEQUENCE</scope>
    <source>
        <strain evidence="2">NRRL 28262</strain>
    </source>
</reference>
<keyword evidence="1" id="KW-0812">Transmembrane</keyword>
<keyword evidence="1" id="KW-0472">Membrane</keyword>
<proteinExistence type="predicted"/>
<feature type="transmembrane region" description="Helical" evidence="1">
    <location>
        <begin position="85"/>
        <end position="104"/>
    </location>
</feature>
<feature type="transmembrane region" description="Helical" evidence="1">
    <location>
        <begin position="12"/>
        <end position="33"/>
    </location>
</feature>
<accession>A0AAD4DHD7</accession>
<evidence type="ECO:0000256" key="1">
    <source>
        <dbReference type="SAM" id="Phobius"/>
    </source>
</evidence>
<evidence type="ECO:0000313" key="3">
    <source>
        <dbReference type="Proteomes" id="UP001194580"/>
    </source>
</evidence>
<keyword evidence="3" id="KW-1185">Reference proteome</keyword>
<sequence>MVQVIDLAYQWPRFAVAFFSVFGILSGFDGILYDGLLRSILELRFNFSSYVPDYIFGVFIIIINLVSFLAAVVNSNRSRASLATLSVYLLLVHFLTSPFVWFLLTSYRPWDTQHLIWFMVFLQLLTQFVFLCFRAWATIVMWRDTRSLARNTWGALVNEDGHYEAIVHPAPVQLP</sequence>
<gene>
    <name evidence="2" type="ORF">BGZ95_007331</name>
</gene>
<protein>
    <submittedName>
        <fullName evidence="2">Uncharacterized protein</fullName>
    </submittedName>
</protein>
<dbReference type="AlphaFoldDB" id="A0AAD4DHD7"/>